<keyword evidence="3" id="KW-1185">Reference proteome</keyword>
<dbReference type="EMBL" id="CM001221">
    <property type="protein sequence ID" value="AES95064.1"/>
    <property type="molecule type" value="Genomic_DNA"/>
</dbReference>
<dbReference type="AlphaFoldDB" id="G7KGC2"/>
<reference evidence="2" key="3">
    <citation type="submission" date="2015-04" db="UniProtKB">
        <authorList>
            <consortium name="EnsemblPlants"/>
        </authorList>
    </citation>
    <scope>IDENTIFICATION</scope>
    <source>
        <strain evidence="2">cv. Jemalong A17</strain>
    </source>
</reference>
<dbReference type="Proteomes" id="UP000002051">
    <property type="component" value="Chromosome 5"/>
</dbReference>
<name>G7KGC2_MEDTR</name>
<dbReference type="PaxDb" id="3880-AES95064"/>
<evidence type="ECO:0000313" key="1">
    <source>
        <dbReference type="EMBL" id="AES95064.1"/>
    </source>
</evidence>
<organism evidence="1 3">
    <name type="scientific">Medicago truncatula</name>
    <name type="common">Barrel medic</name>
    <name type="synonym">Medicago tribuloides</name>
    <dbReference type="NCBI Taxonomy" id="3880"/>
    <lineage>
        <taxon>Eukaryota</taxon>
        <taxon>Viridiplantae</taxon>
        <taxon>Streptophyta</taxon>
        <taxon>Embryophyta</taxon>
        <taxon>Tracheophyta</taxon>
        <taxon>Spermatophyta</taxon>
        <taxon>Magnoliopsida</taxon>
        <taxon>eudicotyledons</taxon>
        <taxon>Gunneridae</taxon>
        <taxon>Pentapetalae</taxon>
        <taxon>rosids</taxon>
        <taxon>fabids</taxon>
        <taxon>Fabales</taxon>
        <taxon>Fabaceae</taxon>
        <taxon>Papilionoideae</taxon>
        <taxon>50 kb inversion clade</taxon>
        <taxon>NPAAA clade</taxon>
        <taxon>Hologalegina</taxon>
        <taxon>IRL clade</taxon>
        <taxon>Trifolieae</taxon>
        <taxon>Medicago</taxon>
    </lineage>
</organism>
<dbReference type="EnsemblPlants" id="AES95064">
    <property type="protein sequence ID" value="AES95064"/>
    <property type="gene ID" value="MTR_5g021320"/>
</dbReference>
<accession>G7KGC2</accession>
<gene>
    <name evidence="1" type="ordered locus">MTR_5g021320</name>
</gene>
<reference evidence="1 3" key="2">
    <citation type="journal article" date="2014" name="BMC Genomics">
        <title>An improved genome release (version Mt4.0) for the model legume Medicago truncatula.</title>
        <authorList>
            <person name="Tang H."/>
            <person name="Krishnakumar V."/>
            <person name="Bidwell S."/>
            <person name="Rosen B."/>
            <person name="Chan A."/>
            <person name="Zhou S."/>
            <person name="Gentzbittel L."/>
            <person name="Childs K.L."/>
            <person name="Yandell M."/>
            <person name="Gundlach H."/>
            <person name="Mayer K.F."/>
            <person name="Schwartz D.C."/>
            <person name="Town C.D."/>
        </authorList>
    </citation>
    <scope>GENOME REANNOTATION</scope>
    <source>
        <strain evidence="2 3">cv. Jemalong A17</strain>
    </source>
</reference>
<dbReference type="HOGENOM" id="CLU_3109437_0_0_1"/>
<reference evidence="1 3" key="1">
    <citation type="journal article" date="2011" name="Nature">
        <title>The Medicago genome provides insight into the evolution of rhizobial symbioses.</title>
        <authorList>
            <person name="Young N.D."/>
            <person name="Debelle F."/>
            <person name="Oldroyd G.E."/>
            <person name="Geurts R."/>
            <person name="Cannon S.B."/>
            <person name="Udvardi M.K."/>
            <person name="Benedito V.A."/>
            <person name="Mayer K.F."/>
            <person name="Gouzy J."/>
            <person name="Schoof H."/>
            <person name="Van de Peer Y."/>
            <person name="Proost S."/>
            <person name="Cook D.R."/>
            <person name="Meyers B.C."/>
            <person name="Spannagl M."/>
            <person name="Cheung F."/>
            <person name="De Mita S."/>
            <person name="Krishnakumar V."/>
            <person name="Gundlach H."/>
            <person name="Zhou S."/>
            <person name="Mudge J."/>
            <person name="Bharti A.K."/>
            <person name="Murray J.D."/>
            <person name="Naoumkina M.A."/>
            <person name="Rosen B."/>
            <person name="Silverstein K.A."/>
            <person name="Tang H."/>
            <person name="Rombauts S."/>
            <person name="Zhao P.X."/>
            <person name="Zhou P."/>
            <person name="Barbe V."/>
            <person name="Bardou P."/>
            <person name="Bechner M."/>
            <person name="Bellec A."/>
            <person name="Berger A."/>
            <person name="Berges H."/>
            <person name="Bidwell S."/>
            <person name="Bisseling T."/>
            <person name="Choisne N."/>
            <person name="Couloux A."/>
            <person name="Denny R."/>
            <person name="Deshpande S."/>
            <person name="Dai X."/>
            <person name="Doyle J.J."/>
            <person name="Dudez A.M."/>
            <person name="Farmer A.D."/>
            <person name="Fouteau S."/>
            <person name="Franken C."/>
            <person name="Gibelin C."/>
            <person name="Gish J."/>
            <person name="Goldstein S."/>
            <person name="Gonzalez A.J."/>
            <person name="Green P.J."/>
            <person name="Hallab A."/>
            <person name="Hartog M."/>
            <person name="Hua A."/>
            <person name="Humphray S.J."/>
            <person name="Jeong D.H."/>
            <person name="Jing Y."/>
            <person name="Jocker A."/>
            <person name="Kenton S.M."/>
            <person name="Kim D.J."/>
            <person name="Klee K."/>
            <person name="Lai H."/>
            <person name="Lang C."/>
            <person name="Lin S."/>
            <person name="Macmil S.L."/>
            <person name="Magdelenat G."/>
            <person name="Matthews L."/>
            <person name="McCorrison J."/>
            <person name="Monaghan E.L."/>
            <person name="Mun J.H."/>
            <person name="Najar F.Z."/>
            <person name="Nicholson C."/>
            <person name="Noirot C."/>
            <person name="O'Bleness M."/>
            <person name="Paule C.R."/>
            <person name="Poulain J."/>
            <person name="Prion F."/>
            <person name="Qin B."/>
            <person name="Qu C."/>
            <person name="Retzel E.F."/>
            <person name="Riddle C."/>
            <person name="Sallet E."/>
            <person name="Samain S."/>
            <person name="Samson N."/>
            <person name="Sanders I."/>
            <person name="Saurat O."/>
            <person name="Scarpelli C."/>
            <person name="Schiex T."/>
            <person name="Segurens B."/>
            <person name="Severin A.J."/>
            <person name="Sherrier D.J."/>
            <person name="Shi R."/>
            <person name="Sims S."/>
            <person name="Singer S.R."/>
            <person name="Sinharoy S."/>
            <person name="Sterck L."/>
            <person name="Viollet A."/>
            <person name="Wang B.B."/>
            <person name="Wang K."/>
            <person name="Wang M."/>
            <person name="Wang X."/>
            <person name="Warfsmann J."/>
            <person name="Weissenbach J."/>
            <person name="White D.D."/>
            <person name="White J.D."/>
            <person name="Wiley G.B."/>
            <person name="Wincker P."/>
            <person name="Xing Y."/>
            <person name="Yang L."/>
            <person name="Yao Z."/>
            <person name="Ying F."/>
            <person name="Zhai J."/>
            <person name="Zhou L."/>
            <person name="Zuber A."/>
            <person name="Denarie J."/>
            <person name="Dixon R.A."/>
            <person name="May G.D."/>
            <person name="Schwartz D.C."/>
            <person name="Rogers J."/>
            <person name="Quetier F."/>
            <person name="Town C.D."/>
            <person name="Roe B.A."/>
        </authorList>
    </citation>
    <scope>NUCLEOTIDE SEQUENCE [LARGE SCALE GENOMIC DNA]</scope>
    <source>
        <strain evidence="1">A17</strain>
        <strain evidence="2 3">cv. Jemalong A17</strain>
    </source>
</reference>
<protein>
    <submittedName>
        <fullName evidence="1 2">Uncharacterized protein</fullName>
    </submittedName>
</protein>
<sequence length="51" mass="5877">MQITFNFLSFIFSITNNENNNGKDEQSYTLDFLELTFMAGLFVCEDNVRSG</sequence>
<proteinExistence type="predicted"/>
<evidence type="ECO:0000313" key="2">
    <source>
        <dbReference type="EnsemblPlants" id="AES95064"/>
    </source>
</evidence>
<evidence type="ECO:0000313" key="3">
    <source>
        <dbReference type="Proteomes" id="UP000002051"/>
    </source>
</evidence>